<feature type="compositionally biased region" description="Low complexity" evidence="1">
    <location>
        <begin position="346"/>
        <end position="362"/>
    </location>
</feature>
<keyword evidence="2" id="KW-0732">Signal</keyword>
<dbReference type="Proteomes" id="UP000603141">
    <property type="component" value="Unassembled WGS sequence"/>
</dbReference>
<organism evidence="3 4">
    <name type="scientific">Luteolibacter pohnpeiensis</name>
    <dbReference type="NCBI Taxonomy" id="454153"/>
    <lineage>
        <taxon>Bacteria</taxon>
        <taxon>Pseudomonadati</taxon>
        <taxon>Verrucomicrobiota</taxon>
        <taxon>Verrucomicrobiia</taxon>
        <taxon>Verrucomicrobiales</taxon>
        <taxon>Verrucomicrobiaceae</taxon>
        <taxon>Luteolibacter</taxon>
    </lineage>
</organism>
<reference evidence="3" key="1">
    <citation type="submission" date="2021-01" db="EMBL/GenBank/DDBJ databases">
        <title>Modified the classification status of verrucomicrobia.</title>
        <authorList>
            <person name="Feng X."/>
        </authorList>
    </citation>
    <scope>NUCLEOTIDE SEQUENCE</scope>
    <source>
        <strain evidence="3">KCTC 22041</strain>
    </source>
</reference>
<evidence type="ECO:0000256" key="1">
    <source>
        <dbReference type="SAM" id="MobiDB-lite"/>
    </source>
</evidence>
<comment type="caution">
    <text evidence="3">The sequence shown here is derived from an EMBL/GenBank/DDBJ whole genome shotgun (WGS) entry which is preliminary data.</text>
</comment>
<accession>A0A934S2X4</accession>
<dbReference type="EMBL" id="JAENIJ010000008">
    <property type="protein sequence ID" value="MBK1882175.1"/>
    <property type="molecule type" value="Genomic_DNA"/>
</dbReference>
<proteinExistence type="predicted"/>
<protein>
    <submittedName>
        <fullName evidence="3">Uncharacterized protein</fullName>
    </submittedName>
</protein>
<gene>
    <name evidence="3" type="ORF">JIN85_07105</name>
</gene>
<feature type="region of interest" description="Disordered" evidence="1">
    <location>
        <begin position="344"/>
        <end position="371"/>
    </location>
</feature>
<evidence type="ECO:0000313" key="4">
    <source>
        <dbReference type="Proteomes" id="UP000603141"/>
    </source>
</evidence>
<keyword evidence="4" id="KW-1185">Reference proteome</keyword>
<evidence type="ECO:0000313" key="3">
    <source>
        <dbReference type="EMBL" id="MBK1882175.1"/>
    </source>
</evidence>
<evidence type="ECO:0000256" key="2">
    <source>
        <dbReference type="SAM" id="SignalP"/>
    </source>
</evidence>
<name>A0A934S2X4_9BACT</name>
<feature type="chain" id="PRO_5036999391" evidence="2">
    <location>
        <begin position="22"/>
        <end position="466"/>
    </location>
</feature>
<dbReference type="RefSeq" id="WP_200269057.1">
    <property type="nucleotide sequence ID" value="NZ_JAENIJ010000008.1"/>
</dbReference>
<sequence>MKTKYLTLALAPILALPLTQAADEKNPFVKKAPEKKELPPPGQAFVNVLEYFDVPADMLDQWMDAQPPSTDDKPLRAQILKWVAENQATLVQTTLSLGTENRTAQTSFTAEQIYPTSYDPSAPGTWAKPVSFQTRNAGFTTIAGITRVEDNVRLSSTFESVEKLIPSLNYGMLEKKTQQSTDVFLPKIWNCRLPEVPKDHDDPFADPDPDWLPIPLTPCFPGEVKLLFRTDKPISETETTRTARVVLTRGDIPESTHIPKSNLKSESFTISMRVVEIPQMTFSAWLDSNELTTACWSAEQAIPQWLESSTAKISDQLSARAQMNLDSGFSQTIEYIYPTEWMPAKSSNPDESSTESTPEQPSMGTSYETRNIGSTLNGKVEQDEAGVYFSGTIVKVEHLGDSVMRRIKSGDAWIPDVTFPLFASTELKGTFRLNTGHWTLIGTTGTYTEFGQINPDTCRLYLMKIE</sequence>
<dbReference type="AlphaFoldDB" id="A0A934S2X4"/>
<feature type="signal peptide" evidence="2">
    <location>
        <begin position="1"/>
        <end position="21"/>
    </location>
</feature>